<name>B5YCT5_DICT6</name>
<comment type="cofactor">
    <cofactor evidence="2">
        <name>Mg(2+)</name>
        <dbReference type="ChEBI" id="CHEBI:18420"/>
    </cofactor>
</comment>
<accession>B5YCT5</accession>
<dbReference type="GO" id="GO:0046656">
    <property type="term" value="P:folic acid biosynthetic process"/>
    <property type="evidence" value="ECO:0007669"/>
    <property type="project" value="UniProtKB-KW"/>
</dbReference>
<feature type="domain" description="Pterin-binding" evidence="14">
    <location>
        <begin position="132"/>
        <end position="387"/>
    </location>
</feature>
<dbReference type="PANTHER" id="PTHR20941">
    <property type="entry name" value="FOLATE SYNTHESIS PROTEINS"/>
    <property type="match status" value="1"/>
</dbReference>
<dbReference type="Proteomes" id="UP000001733">
    <property type="component" value="Chromosome"/>
</dbReference>
<dbReference type="RefSeq" id="WP_012548005.1">
    <property type="nucleotide sequence ID" value="NC_011297.1"/>
</dbReference>
<dbReference type="Pfam" id="PF00809">
    <property type="entry name" value="Pterin_bind"/>
    <property type="match status" value="1"/>
</dbReference>
<evidence type="ECO:0000256" key="1">
    <source>
        <dbReference type="ARBA" id="ARBA00000012"/>
    </source>
</evidence>
<comment type="function">
    <text evidence="13">Catalyzes the condensation of para-aminobenzoate (pABA) with 6-hydroxymethyl-7,8-dihydropterin diphosphate (DHPt-PP) to form 7,8-dihydropteroate (H2Pte), the immediate precursor of folate derivatives.</text>
</comment>
<organism evidence="15 16">
    <name type="scientific">Dictyoglomus thermophilum (strain ATCC 35947 / DSM 3960 / H-6-12)</name>
    <dbReference type="NCBI Taxonomy" id="309799"/>
    <lineage>
        <taxon>Bacteria</taxon>
        <taxon>Pseudomonadati</taxon>
        <taxon>Dictyoglomota</taxon>
        <taxon>Dictyoglomia</taxon>
        <taxon>Dictyoglomales</taxon>
        <taxon>Dictyoglomaceae</taxon>
        <taxon>Dictyoglomus</taxon>
    </lineage>
</organism>
<evidence type="ECO:0000259" key="14">
    <source>
        <dbReference type="PROSITE" id="PS50972"/>
    </source>
</evidence>
<dbReference type="EC" id="2.5.1.15" evidence="6"/>
<gene>
    <name evidence="15" type="ordered locus">DICTH_0461</name>
</gene>
<evidence type="ECO:0000256" key="7">
    <source>
        <dbReference type="ARBA" id="ARBA00016919"/>
    </source>
</evidence>
<sequence length="400" mass="45552">MIVEITPEFLEKEMARVGAHPVSFEIFERKAQIIPLKIFNISSPTANIIKQEMLSLGGDAIVHKNVINCKVENSDIILLGTKKHYELLLQKLEKNNYFDLPRVFQELKEYLLKEKVREISSPWGRVISFNRILVMGIINVTPDSFYSGSRKMQIDEILKTAEDMIMNGVDIIDIGGQSTRPGSEPVSLEEEISRVIPAIENIRRNYPDVLISVDTYYSQVAKLAVEKGADIVNDISAFRFDESLVKVVAELKVPYILMHMKGTPKDMQKNPYYDDVIREIIEFFEERIEYANKNGVDPEKIIIDPGIGFGKRYEDNLEIMARLKEFKSLKKPILIGASRKSFIGKALGDLPPEERLEGTLGITALCVLNDVDIIRVHDVKENKRVVKVLEEIKCIRSSLQ</sequence>
<protein>
    <recommendedName>
        <fullName evidence="7">Dihydropteroate synthase</fullName>
        <ecNumber evidence="6">2.5.1.15</ecNumber>
    </recommendedName>
    <alternativeName>
        <fullName evidence="12">Dihydropteroate pyrophosphorylase</fullName>
    </alternativeName>
</protein>
<keyword evidence="8 15" id="KW-0808">Transferase</keyword>
<evidence type="ECO:0000256" key="8">
    <source>
        <dbReference type="ARBA" id="ARBA00022679"/>
    </source>
</evidence>
<dbReference type="GO" id="GO:0005829">
    <property type="term" value="C:cytosol"/>
    <property type="evidence" value="ECO:0007669"/>
    <property type="project" value="TreeGrafter"/>
</dbReference>
<evidence type="ECO:0000256" key="12">
    <source>
        <dbReference type="ARBA" id="ARBA00030193"/>
    </source>
</evidence>
<dbReference type="AlphaFoldDB" id="B5YCT5"/>
<dbReference type="OrthoDB" id="9811744at2"/>
<evidence type="ECO:0000256" key="6">
    <source>
        <dbReference type="ARBA" id="ARBA00012458"/>
    </source>
</evidence>
<evidence type="ECO:0000256" key="5">
    <source>
        <dbReference type="ARBA" id="ARBA00011738"/>
    </source>
</evidence>
<evidence type="ECO:0000256" key="9">
    <source>
        <dbReference type="ARBA" id="ARBA00022723"/>
    </source>
</evidence>
<dbReference type="InterPro" id="IPR000489">
    <property type="entry name" value="Pterin-binding_dom"/>
</dbReference>
<dbReference type="eggNOG" id="COG0294">
    <property type="taxonomic scope" value="Bacteria"/>
</dbReference>
<keyword evidence="16" id="KW-1185">Reference proteome</keyword>
<dbReference type="PANTHER" id="PTHR20941:SF1">
    <property type="entry name" value="FOLIC ACID SYNTHESIS PROTEIN FOL1"/>
    <property type="match status" value="1"/>
</dbReference>
<dbReference type="PaxDb" id="309799-DICTH_0461"/>
<dbReference type="FunFam" id="3.20.20.20:FF:000004">
    <property type="entry name" value="Dihydropteroate synthase"/>
    <property type="match status" value="1"/>
</dbReference>
<comment type="catalytic activity">
    <reaction evidence="1">
        <text>(7,8-dihydropterin-6-yl)methyl diphosphate + 4-aminobenzoate = 7,8-dihydropteroate + diphosphate</text>
        <dbReference type="Rhea" id="RHEA:19949"/>
        <dbReference type="ChEBI" id="CHEBI:17836"/>
        <dbReference type="ChEBI" id="CHEBI:17839"/>
        <dbReference type="ChEBI" id="CHEBI:33019"/>
        <dbReference type="ChEBI" id="CHEBI:72950"/>
        <dbReference type="EC" id="2.5.1.15"/>
    </reaction>
</comment>
<proteinExistence type="inferred from homology"/>
<dbReference type="STRING" id="309799.DICTH_0461"/>
<evidence type="ECO:0000313" key="16">
    <source>
        <dbReference type="Proteomes" id="UP000001733"/>
    </source>
</evidence>
<evidence type="ECO:0000313" key="15">
    <source>
        <dbReference type="EMBL" id="ACI19373.1"/>
    </source>
</evidence>
<dbReference type="InterPro" id="IPR011005">
    <property type="entry name" value="Dihydropteroate_synth-like_sf"/>
</dbReference>
<evidence type="ECO:0000256" key="11">
    <source>
        <dbReference type="ARBA" id="ARBA00022909"/>
    </source>
</evidence>
<dbReference type="GO" id="GO:0046872">
    <property type="term" value="F:metal ion binding"/>
    <property type="evidence" value="ECO:0007669"/>
    <property type="project" value="UniProtKB-KW"/>
</dbReference>
<dbReference type="Gene3D" id="3.20.20.20">
    <property type="entry name" value="Dihydropteroate synthase-like"/>
    <property type="match status" value="1"/>
</dbReference>
<evidence type="ECO:0000256" key="3">
    <source>
        <dbReference type="ARBA" id="ARBA00004763"/>
    </source>
</evidence>
<dbReference type="KEGG" id="dth:DICTH_0461"/>
<evidence type="ECO:0000256" key="10">
    <source>
        <dbReference type="ARBA" id="ARBA00022842"/>
    </source>
</evidence>
<dbReference type="SUPFAM" id="SSF51717">
    <property type="entry name" value="Dihydropteroate synthetase-like"/>
    <property type="match status" value="1"/>
</dbReference>
<keyword evidence="10" id="KW-0460">Magnesium</keyword>
<keyword evidence="11" id="KW-0289">Folate biosynthesis</keyword>
<dbReference type="CDD" id="cd00739">
    <property type="entry name" value="DHPS"/>
    <property type="match status" value="1"/>
</dbReference>
<comment type="similarity">
    <text evidence="4">Belongs to the DHPS family.</text>
</comment>
<comment type="pathway">
    <text evidence="3">Cofactor biosynthesis; tetrahydrofolate biosynthesis; 7,8-dihydrofolate from 2-amino-4-hydroxy-6-hydroxymethyl-7,8-dihydropteridine diphosphate and 4-aminobenzoate: step 1/2.</text>
</comment>
<dbReference type="EMBL" id="CP001146">
    <property type="protein sequence ID" value="ACI19373.1"/>
    <property type="molecule type" value="Genomic_DNA"/>
</dbReference>
<dbReference type="GO" id="GO:0046654">
    <property type="term" value="P:tetrahydrofolate biosynthetic process"/>
    <property type="evidence" value="ECO:0007669"/>
    <property type="project" value="TreeGrafter"/>
</dbReference>
<dbReference type="GO" id="GO:0004156">
    <property type="term" value="F:dihydropteroate synthase activity"/>
    <property type="evidence" value="ECO:0007669"/>
    <property type="project" value="UniProtKB-EC"/>
</dbReference>
<dbReference type="NCBIfam" id="TIGR01496">
    <property type="entry name" value="DHPS"/>
    <property type="match status" value="1"/>
</dbReference>
<keyword evidence="9" id="KW-0479">Metal-binding</keyword>
<comment type="subunit">
    <text evidence="5">Homodimer.</text>
</comment>
<evidence type="ECO:0000256" key="4">
    <source>
        <dbReference type="ARBA" id="ARBA00009503"/>
    </source>
</evidence>
<dbReference type="PROSITE" id="PS50972">
    <property type="entry name" value="PTERIN_BINDING"/>
    <property type="match status" value="1"/>
</dbReference>
<dbReference type="InterPro" id="IPR045031">
    <property type="entry name" value="DHP_synth-like"/>
</dbReference>
<dbReference type="InterPro" id="IPR006390">
    <property type="entry name" value="DHP_synth_dom"/>
</dbReference>
<reference evidence="15 16" key="1">
    <citation type="journal article" date="2014" name="Genome Announc.">
        <title>Complete Genome Sequence of the Extreme Thermophile Dictyoglomus thermophilum H-6-12.</title>
        <authorList>
            <person name="Coil D.A."/>
            <person name="Badger J.H."/>
            <person name="Forberger H.C."/>
            <person name="Riggs F."/>
            <person name="Madupu R."/>
            <person name="Fedorova N."/>
            <person name="Ward N."/>
            <person name="Robb F.T."/>
            <person name="Eisen J.A."/>
        </authorList>
    </citation>
    <scope>NUCLEOTIDE SEQUENCE [LARGE SCALE GENOMIC DNA]</scope>
    <source>
        <strain evidence="16">ATCC 35947 / DSM 3960 / H-6-12</strain>
    </source>
</reference>
<evidence type="ECO:0000256" key="2">
    <source>
        <dbReference type="ARBA" id="ARBA00001946"/>
    </source>
</evidence>
<evidence type="ECO:0000256" key="13">
    <source>
        <dbReference type="ARBA" id="ARBA00053449"/>
    </source>
</evidence>
<dbReference type="PROSITE" id="PS00793">
    <property type="entry name" value="DHPS_2"/>
    <property type="match status" value="1"/>
</dbReference>
<dbReference type="HOGENOM" id="CLU_008023_1_0_0"/>